<evidence type="ECO:0000313" key="3">
    <source>
        <dbReference type="Proteomes" id="UP000571950"/>
    </source>
</evidence>
<proteinExistence type="predicted"/>
<evidence type="ECO:0000313" key="2">
    <source>
        <dbReference type="EMBL" id="MBB3928971.1"/>
    </source>
</evidence>
<keyword evidence="1" id="KW-0812">Transmembrane</keyword>
<dbReference type="Proteomes" id="UP000571950">
    <property type="component" value="Unassembled WGS sequence"/>
</dbReference>
<dbReference type="AlphaFoldDB" id="A0A7W6BPY7"/>
<feature type="transmembrane region" description="Helical" evidence="1">
    <location>
        <begin position="32"/>
        <end position="53"/>
    </location>
</feature>
<keyword evidence="1" id="KW-1133">Transmembrane helix</keyword>
<keyword evidence="3" id="KW-1185">Reference proteome</keyword>
<accession>A0A7W6BPY7</accession>
<reference evidence="2 3" key="1">
    <citation type="submission" date="2020-08" db="EMBL/GenBank/DDBJ databases">
        <title>Genomic Encyclopedia of Type Strains, Phase IV (KMG-IV): sequencing the most valuable type-strain genomes for metagenomic binning, comparative biology and taxonomic classification.</title>
        <authorList>
            <person name="Goeker M."/>
        </authorList>
    </citation>
    <scope>NUCLEOTIDE SEQUENCE [LARGE SCALE GENOMIC DNA]</scope>
    <source>
        <strain evidence="2 3">DSM 26189</strain>
    </source>
</reference>
<gene>
    <name evidence="2" type="ORF">GGR43_004722</name>
</gene>
<sequence>MKQADSYIATNLKWAGLDNPPPAIATATADHIVLVIAAALVIIGLLAAASWAYDRWRKPSAHEKSEPTPAFDVADGRPGGASLILTNNKFVGVKQALKARGQGDTLIDGNELIADFGKDPSQHPLIDPRLINSLADDLVRDFPKTHQLVYAVEHGSLSATLDVVERLKARGLLVHMCLLSSATGLTKKPLEHRPNVNGTGEIHVDAKP</sequence>
<organism evidence="2 3">
    <name type="scientific">Sphingobium jiangsuense</name>
    <dbReference type="NCBI Taxonomy" id="870476"/>
    <lineage>
        <taxon>Bacteria</taxon>
        <taxon>Pseudomonadati</taxon>
        <taxon>Pseudomonadota</taxon>
        <taxon>Alphaproteobacteria</taxon>
        <taxon>Sphingomonadales</taxon>
        <taxon>Sphingomonadaceae</taxon>
        <taxon>Sphingobium</taxon>
    </lineage>
</organism>
<evidence type="ECO:0000256" key="1">
    <source>
        <dbReference type="SAM" id="Phobius"/>
    </source>
</evidence>
<name>A0A7W6BPY7_9SPHN</name>
<protein>
    <submittedName>
        <fullName evidence="2">Uncharacterized protein</fullName>
    </submittedName>
</protein>
<comment type="caution">
    <text evidence="2">The sequence shown here is derived from an EMBL/GenBank/DDBJ whole genome shotgun (WGS) entry which is preliminary data.</text>
</comment>
<keyword evidence="1" id="KW-0472">Membrane</keyword>
<dbReference type="EMBL" id="JACIDT010000063">
    <property type="protein sequence ID" value="MBB3928971.1"/>
    <property type="molecule type" value="Genomic_DNA"/>
</dbReference>